<evidence type="ECO:0000313" key="2">
    <source>
        <dbReference type="Proteomes" id="UP001243989"/>
    </source>
</evidence>
<name>A0AAJ0E9B4_9PEZI</name>
<dbReference type="GeneID" id="85466734"/>
<reference evidence="1" key="1">
    <citation type="submission" date="2021-06" db="EMBL/GenBank/DDBJ databases">
        <title>Comparative genomics, transcriptomics and evolutionary studies reveal genomic signatures of adaptation to plant cell wall in hemibiotrophic fungi.</title>
        <authorList>
            <consortium name="DOE Joint Genome Institute"/>
            <person name="Baroncelli R."/>
            <person name="Diaz J.F."/>
            <person name="Benocci T."/>
            <person name="Peng M."/>
            <person name="Battaglia E."/>
            <person name="Haridas S."/>
            <person name="Andreopoulos W."/>
            <person name="Labutti K."/>
            <person name="Pangilinan J."/>
            <person name="Floch G.L."/>
            <person name="Makela M.R."/>
            <person name="Henrissat B."/>
            <person name="Grigoriev I.V."/>
            <person name="Crouch J.A."/>
            <person name="De Vries R.P."/>
            <person name="Sukno S.A."/>
            <person name="Thon M.R."/>
        </authorList>
    </citation>
    <scope>NUCLEOTIDE SEQUENCE</scope>
    <source>
        <strain evidence="1">CBS 102054</strain>
    </source>
</reference>
<dbReference type="AlphaFoldDB" id="A0AAJ0E9B4"/>
<protein>
    <submittedName>
        <fullName evidence="1">Uncharacterized protein</fullName>
    </submittedName>
</protein>
<sequence>MHTVVVAMVKQVESFVYLISLGGERQCGRHRAINQIGSLKIDPDSQQRSDRLNAFDRRRKKRPAESFHWSFFGLWTRFIGRSRTCKKDPKKRSDGWI</sequence>
<keyword evidence="2" id="KW-1185">Reference proteome</keyword>
<evidence type="ECO:0000313" key="1">
    <source>
        <dbReference type="EMBL" id="KAK1622605.1"/>
    </source>
</evidence>
<dbReference type="Proteomes" id="UP001243989">
    <property type="component" value="Unassembled WGS sequence"/>
</dbReference>
<gene>
    <name evidence="1" type="ORF">BDP81DRAFT_144651</name>
</gene>
<dbReference type="EMBL" id="JAHMHQ010000034">
    <property type="protein sequence ID" value="KAK1622605.1"/>
    <property type="molecule type" value="Genomic_DNA"/>
</dbReference>
<accession>A0AAJ0E9B4</accession>
<organism evidence="1 2">
    <name type="scientific">Colletotrichum phormii</name>
    <dbReference type="NCBI Taxonomy" id="359342"/>
    <lineage>
        <taxon>Eukaryota</taxon>
        <taxon>Fungi</taxon>
        <taxon>Dikarya</taxon>
        <taxon>Ascomycota</taxon>
        <taxon>Pezizomycotina</taxon>
        <taxon>Sordariomycetes</taxon>
        <taxon>Hypocreomycetidae</taxon>
        <taxon>Glomerellales</taxon>
        <taxon>Glomerellaceae</taxon>
        <taxon>Colletotrichum</taxon>
        <taxon>Colletotrichum acutatum species complex</taxon>
    </lineage>
</organism>
<dbReference type="RefSeq" id="XP_060438600.1">
    <property type="nucleotide sequence ID" value="XM_060581872.1"/>
</dbReference>
<comment type="caution">
    <text evidence="1">The sequence shown here is derived from an EMBL/GenBank/DDBJ whole genome shotgun (WGS) entry which is preliminary data.</text>
</comment>
<proteinExistence type="predicted"/>